<dbReference type="InterPro" id="IPR029069">
    <property type="entry name" value="HotDog_dom_sf"/>
</dbReference>
<dbReference type="GeneID" id="8309712"/>
<accession>B6H2I1</accession>
<dbReference type="EMBL" id="AM920428">
    <property type="protein sequence ID" value="CAP92527.1"/>
    <property type="molecule type" value="Genomic_DNA"/>
</dbReference>
<dbReference type="AlphaFoldDB" id="B6H2I1"/>
<gene>
    <name evidence="2" type="ORF">Pc13g14580</name>
    <name evidence="2" type="ORF">PCH_Pc13g14580</name>
</gene>
<proteinExistence type="predicted"/>
<dbReference type="OrthoDB" id="5538558at2759"/>
<dbReference type="HOGENOM" id="CLU_094666_1_0_1"/>
<feature type="region of interest" description="Disordered" evidence="1">
    <location>
        <begin position="1"/>
        <end position="21"/>
    </location>
</feature>
<name>B6H2I1_PENRW</name>
<dbReference type="RefSeq" id="XP_002559865.1">
    <property type="nucleotide sequence ID" value="XM_002559819.1"/>
</dbReference>
<evidence type="ECO:0000313" key="2">
    <source>
        <dbReference type="EMBL" id="CAP92527.1"/>
    </source>
</evidence>
<dbReference type="SUPFAM" id="SSF54637">
    <property type="entry name" value="Thioesterase/thiol ester dehydrase-isomerase"/>
    <property type="match status" value="1"/>
</dbReference>
<dbReference type="KEGG" id="pcs:N7525_002576"/>
<feature type="compositionally biased region" description="Basic and acidic residues" evidence="1">
    <location>
        <begin position="12"/>
        <end position="21"/>
    </location>
</feature>
<sequence>MAPTFSPLDASSYRHPDRNGPYESLREATILAMLEQGIEYNSLSENPVSWADDQDPFGHVKAQAHMNYVGISFIRLLESFEGHLKDEFPRFMSGRGIGPMTNQCLMKIKRVVKYPDLSWANLTMYRRKLITSVRILDVHADRIQVVYCIWSMTQDVLVSEFQTWIVFYHHKEQRLVDLAEEGGVYQSLHASLTERAAESRRALKAWEEKQAQKADSNTAKL</sequence>
<evidence type="ECO:0000256" key="1">
    <source>
        <dbReference type="SAM" id="MobiDB-lite"/>
    </source>
</evidence>
<dbReference type="eggNOG" id="ENOG502SMSA">
    <property type="taxonomic scope" value="Eukaryota"/>
</dbReference>
<organism evidence="2 3">
    <name type="scientific">Penicillium rubens (strain ATCC 28089 / DSM 1075 / NRRL 1951 / Wisconsin 54-1255)</name>
    <name type="common">Penicillium chrysogenum</name>
    <dbReference type="NCBI Taxonomy" id="500485"/>
    <lineage>
        <taxon>Eukaryota</taxon>
        <taxon>Fungi</taxon>
        <taxon>Dikarya</taxon>
        <taxon>Ascomycota</taxon>
        <taxon>Pezizomycotina</taxon>
        <taxon>Eurotiomycetes</taxon>
        <taxon>Eurotiomycetidae</taxon>
        <taxon>Eurotiales</taxon>
        <taxon>Aspergillaceae</taxon>
        <taxon>Penicillium</taxon>
        <taxon>Penicillium chrysogenum species complex</taxon>
    </lineage>
</organism>
<dbReference type="VEuPathDB" id="FungiDB:PCH_Pc13g14580"/>
<dbReference type="Proteomes" id="UP000000724">
    <property type="component" value="Contig Pc00c13"/>
</dbReference>
<evidence type="ECO:0000313" key="3">
    <source>
        <dbReference type="Proteomes" id="UP000000724"/>
    </source>
</evidence>
<keyword evidence="3" id="KW-1185">Reference proteome</keyword>
<protein>
    <submittedName>
        <fullName evidence="2">Uncharacterized protein</fullName>
    </submittedName>
</protein>
<dbReference type="Gene3D" id="3.10.129.10">
    <property type="entry name" value="Hotdog Thioesterase"/>
    <property type="match status" value="1"/>
</dbReference>
<dbReference type="OMA" id="EHGVLWA"/>
<reference evidence="2 3" key="1">
    <citation type="journal article" date="2008" name="Nat. Biotechnol.">
        <title>Genome sequencing and analysis of the filamentous fungus Penicillium chrysogenum.</title>
        <authorList>
            <person name="van den Berg M.A."/>
            <person name="Albang R."/>
            <person name="Albermann K."/>
            <person name="Badger J.H."/>
            <person name="Daran J.-M."/>
            <person name="Driessen A.J.M."/>
            <person name="Garcia-Estrada C."/>
            <person name="Fedorova N.D."/>
            <person name="Harris D.M."/>
            <person name="Heijne W.H.M."/>
            <person name="Joardar V.S."/>
            <person name="Kiel J.A.K.W."/>
            <person name="Kovalchuk A."/>
            <person name="Martin J.F."/>
            <person name="Nierman W.C."/>
            <person name="Nijland J.G."/>
            <person name="Pronk J.T."/>
            <person name="Roubos J.A."/>
            <person name="van der Klei I.J."/>
            <person name="van Peij N.N.M.E."/>
            <person name="Veenhuis M."/>
            <person name="von Doehren H."/>
            <person name="Wagner C."/>
            <person name="Wortman J.R."/>
            <person name="Bovenberg R.A.L."/>
        </authorList>
    </citation>
    <scope>NUCLEOTIDE SEQUENCE [LARGE SCALE GENOMIC DNA]</scope>
    <source>
        <strain evidence="3">ATCC 28089 / DSM 1075 / NRRL 1951 / Wisconsin 54-1255</strain>
    </source>
</reference>